<keyword evidence="2" id="KW-1003">Cell membrane</keyword>
<keyword evidence="9" id="KW-1185">Reference proteome</keyword>
<dbReference type="STRING" id="556267.HWAG_00494"/>
<dbReference type="GeneID" id="97289182"/>
<dbReference type="PANTHER" id="PTHR30485">
    <property type="entry name" value="NI/FE-HYDROGENASE 1 B-TYPE CYTOCHROME SUBUNIT"/>
    <property type="match status" value="1"/>
</dbReference>
<evidence type="ECO:0000256" key="3">
    <source>
        <dbReference type="ARBA" id="ARBA00022692"/>
    </source>
</evidence>
<evidence type="ECO:0000256" key="5">
    <source>
        <dbReference type="ARBA" id="ARBA00023136"/>
    </source>
</evidence>
<evidence type="ECO:0000313" key="9">
    <source>
        <dbReference type="Proteomes" id="UP000233350"/>
    </source>
</evidence>
<evidence type="ECO:0000256" key="4">
    <source>
        <dbReference type="ARBA" id="ARBA00022989"/>
    </source>
</evidence>
<comment type="caution">
    <text evidence="8">The sequence shown here is derived from an EMBL/GenBank/DDBJ whole genome shotgun (WGS) entry which is preliminary data.</text>
</comment>
<dbReference type="Gene3D" id="1.20.950.20">
    <property type="entry name" value="Transmembrane di-heme cytochromes, Chain C"/>
    <property type="match status" value="1"/>
</dbReference>
<protein>
    <recommendedName>
        <fullName evidence="7">Cytochrome b561 bacterial/Ni-hydrogenase domain-containing protein</fullName>
    </recommendedName>
</protein>
<dbReference type="InterPro" id="IPR051542">
    <property type="entry name" value="Hydrogenase_cytochrome"/>
</dbReference>
<dbReference type="GO" id="GO:0005886">
    <property type="term" value="C:plasma membrane"/>
    <property type="evidence" value="ECO:0007669"/>
    <property type="project" value="UniProtKB-SubCell"/>
</dbReference>
<keyword evidence="5 6" id="KW-0472">Membrane</keyword>
<name>A0A2N3PIG4_9HELI</name>
<feature type="transmembrane region" description="Helical" evidence="6">
    <location>
        <begin position="16"/>
        <end position="36"/>
    </location>
</feature>
<accession>A0A2N3PIG4</accession>
<comment type="subcellular location">
    <subcellularLocation>
        <location evidence="1">Cell membrane</location>
        <topology evidence="1">Multi-pass membrane protein</topology>
    </subcellularLocation>
</comment>
<dbReference type="RefSeq" id="WP_006802186.1">
    <property type="nucleotide sequence ID" value="NZ_CABKOI010000021.1"/>
</dbReference>
<dbReference type="PANTHER" id="PTHR30485:SF1">
    <property type="entry name" value="CYTOCHROME YDHU-RELATED"/>
    <property type="match status" value="1"/>
</dbReference>
<evidence type="ECO:0000256" key="6">
    <source>
        <dbReference type="SAM" id="Phobius"/>
    </source>
</evidence>
<organism evidence="8 9">
    <name type="scientific">Helicobacter winghamensis</name>
    <dbReference type="NCBI Taxonomy" id="157268"/>
    <lineage>
        <taxon>Bacteria</taxon>
        <taxon>Pseudomonadati</taxon>
        <taxon>Campylobacterota</taxon>
        <taxon>Epsilonproteobacteria</taxon>
        <taxon>Campylobacterales</taxon>
        <taxon>Helicobacteraceae</taxon>
        <taxon>Helicobacter</taxon>
    </lineage>
</organism>
<dbReference type="EMBL" id="MBPK01000042">
    <property type="protein sequence ID" value="PKT80561.1"/>
    <property type="molecule type" value="Genomic_DNA"/>
</dbReference>
<dbReference type="Proteomes" id="UP000233350">
    <property type="component" value="Unassembled WGS sequence"/>
</dbReference>
<feature type="transmembrane region" description="Helical" evidence="6">
    <location>
        <begin position="124"/>
        <end position="145"/>
    </location>
</feature>
<dbReference type="GO" id="GO:0022904">
    <property type="term" value="P:respiratory electron transport chain"/>
    <property type="evidence" value="ECO:0007669"/>
    <property type="project" value="InterPro"/>
</dbReference>
<gene>
    <name evidence="8" type="ORF">BCM31_03570</name>
</gene>
<reference evidence="8 9" key="1">
    <citation type="submission" date="2016-07" db="EMBL/GenBank/DDBJ databases">
        <title>Detection of Helicobacter winghamensis from caecal content of red fox (Vulpes vulpes).</title>
        <authorList>
            <person name="Zanoni R.G."/>
            <person name="Florio D."/>
            <person name="Caffara M."/>
            <person name="Renzi M."/>
            <person name="Parisi A."/>
            <person name="Pasquali F."/>
            <person name="Manfreda G."/>
        </authorList>
    </citation>
    <scope>NUCLEOTIDE SEQUENCE [LARGE SCALE GENOMIC DNA]</scope>
    <source>
        <strain evidence="8 9">295_13</strain>
    </source>
</reference>
<feature type="transmembrane region" description="Helical" evidence="6">
    <location>
        <begin position="165"/>
        <end position="185"/>
    </location>
</feature>
<evidence type="ECO:0000256" key="2">
    <source>
        <dbReference type="ARBA" id="ARBA00022475"/>
    </source>
</evidence>
<dbReference type="InterPro" id="IPR016174">
    <property type="entry name" value="Di-haem_cyt_TM"/>
</dbReference>
<feature type="transmembrane region" description="Helical" evidence="6">
    <location>
        <begin position="56"/>
        <end position="80"/>
    </location>
</feature>
<keyword evidence="3 6" id="KW-0812">Transmembrane</keyword>
<evidence type="ECO:0000313" key="8">
    <source>
        <dbReference type="EMBL" id="PKT80561.1"/>
    </source>
</evidence>
<dbReference type="OrthoDB" id="9787143at2"/>
<dbReference type="Pfam" id="PF01292">
    <property type="entry name" value="Ni_hydr_CYTB"/>
    <property type="match status" value="1"/>
</dbReference>
<evidence type="ECO:0000256" key="1">
    <source>
        <dbReference type="ARBA" id="ARBA00004651"/>
    </source>
</evidence>
<keyword evidence="4 6" id="KW-1133">Transmembrane helix</keyword>
<evidence type="ECO:0000259" key="7">
    <source>
        <dbReference type="Pfam" id="PF01292"/>
    </source>
</evidence>
<dbReference type="InterPro" id="IPR011577">
    <property type="entry name" value="Cyt_b561_bac/Ni-Hgenase"/>
</dbReference>
<proteinExistence type="predicted"/>
<dbReference type="AlphaFoldDB" id="A0A2N3PIG4"/>
<dbReference type="SUPFAM" id="SSF81342">
    <property type="entry name" value="Transmembrane di-heme cytochromes"/>
    <property type="match status" value="1"/>
</dbReference>
<sequence>MQNNAKIERQSLQNRIVHWGVALSIFGLIFSGILQMPVAKRYMLNELPLMGWSGDYHISLIIHYVFAAILCFFVLFHIVFHSGRKEFDILPKKGDFSRSIAVIKAMLLKTKEPPSEKYLPEQRLAYVGIAFVILLLIITGLIKTYKNLSGLNLSEGVMFWATQLHNLGMFLMILAIIGHLAAFIFKENRPLLSGMFSGKISAKYVLHRHSLWKKGVEDAKREQEKSQSHRK</sequence>
<feature type="domain" description="Cytochrome b561 bacterial/Ni-hydrogenase" evidence="7">
    <location>
        <begin position="10"/>
        <end position="198"/>
    </location>
</feature>
<dbReference type="GO" id="GO:0009055">
    <property type="term" value="F:electron transfer activity"/>
    <property type="evidence" value="ECO:0007669"/>
    <property type="project" value="InterPro"/>
</dbReference>
<dbReference type="GO" id="GO:0020037">
    <property type="term" value="F:heme binding"/>
    <property type="evidence" value="ECO:0007669"/>
    <property type="project" value="TreeGrafter"/>
</dbReference>